<dbReference type="KEGG" id="dpx:DAPPUDRAFT_113379"/>
<protein>
    <submittedName>
        <fullName evidence="1">Uncharacterized protein</fullName>
    </submittedName>
</protein>
<name>E9HEV5_DAPPU</name>
<sequence length="202" mass="22878">MKNASDRKRKLWVKKREEAGNPEKMKCFVKMNGVRVKSTSQRNGNGIQIHAQRAQSCPPASRGSDSFNGNIEEMVLDDVPIVKSRASRADYQTSQTTWKSRMEAQDTRYNLCLNCDKTIHTRQVNHQRKCEVNNCLHSLQSTEFLTDEGNLETLSIIKFHCQCLFPTDARIALGLGMGIDPALEEEDLTMGDCETDEDECCD</sequence>
<dbReference type="EMBL" id="GL732631">
    <property type="protein sequence ID" value="EFX69736.1"/>
    <property type="molecule type" value="Genomic_DNA"/>
</dbReference>
<reference evidence="1 2" key="1">
    <citation type="journal article" date="2011" name="Science">
        <title>The ecoresponsive genome of Daphnia pulex.</title>
        <authorList>
            <person name="Colbourne J.K."/>
            <person name="Pfrender M.E."/>
            <person name="Gilbert D."/>
            <person name="Thomas W.K."/>
            <person name="Tucker A."/>
            <person name="Oakley T.H."/>
            <person name="Tokishita S."/>
            <person name="Aerts A."/>
            <person name="Arnold G.J."/>
            <person name="Basu M.K."/>
            <person name="Bauer D.J."/>
            <person name="Caceres C.E."/>
            <person name="Carmel L."/>
            <person name="Casola C."/>
            <person name="Choi J.H."/>
            <person name="Detter J.C."/>
            <person name="Dong Q."/>
            <person name="Dusheyko S."/>
            <person name="Eads B.D."/>
            <person name="Frohlich T."/>
            <person name="Geiler-Samerotte K.A."/>
            <person name="Gerlach D."/>
            <person name="Hatcher P."/>
            <person name="Jogdeo S."/>
            <person name="Krijgsveld J."/>
            <person name="Kriventseva E.V."/>
            <person name="Kultz D."/>
            <person name="Laforsch C."/>
            <person name="Lindquist E."/>
            <person name="Lopez J."/>
            <person name="Manak J.R."/>
            <person name="Muller J."/>
            <person name="Pangilinan J."/>
            <person name="Patwardhan R.P."/>
            <person name="Pitluck S."/>
            <person name="Pritham E.J."/>
            <person name="Rechtsteiner A."/>
            <person name="Rho M."/>
            <person name="Rogozin I.B."/>
            <person name="Sakarya O."/>
            <person name="Salamov A."/>
            <person name="Schaack S."/>
            <person name="Shapiro H."/>
            <person name="Shiga Y."/>
            <person name="Skalitzky C."/>
            <person name="Smith Z."/>
            <person name="Souvorov A."/>
            <person name="Sung W."/>
            <person name="Tang Z."/>
            <person name="Tsuchiya D."/>
            <person name="Tu H."/>
            <person name="Vos H."/>
            <person name="Wang M."/>
            <person name="Wolf Y.I."/>
            <person name="Yamagata H."/>
            <person name="Yamada T."/>
            <person name="Ye Y."/>
            <person name="Shaw J.R."/>
            <person name="Andrews J."/>
            <person name="Crease T.J."/>
            <person name="Tang H."/>
            <person name="Lucas S.M."/>
            <person name="Robertson H.M."/>
            <person name="Bork P."/>
            <person name="Koonin E.V."/>
            <person name="Zdobnov E.M."/>
            <person name="Grigoriev I.V."/>
            <person name="Lynch M."/>
            <person name="Boore J.L."/>
        </authorList>
    </citation>
    <scope>NUCLEOTIDE SEQUENCE [LARGE SCALE GENOMIC DNA]</scope>
</reference>
<dbReference type="Proteomes" id="UP000000305">
    <property type="component" value="Unassembled WGS sequence"/>
</dbReference>
<proteinExistence type="predicted"/>
<dbReference type="OrthoDB" id="10324166at2759"/>
<organism evidence="1 2">
    <name type="scientific">Daphnia pulex</name>
    <name type="common">Water flea</name>
    <dbReference type="NCBI Taxonomy" id="6669"/>
    <lineage>
        <taxon>Eukaryota</taxon>
        <taxon>Metazoa</taxon>
        <taxon>Ecdysozoa</taxon>
        <taxon>Arthropoda</taxon>
        <taxon>Crustacea</taxon>
        <taxon>Branchiopoda</taxon>
        <taxon>Diplostraca</taxon>
        <taxon>Cladocera</taxon>
        <taxon>Anomopoda</taxon>
        <taxon>Daphniidae</taxon>
        <taxon>Daphnia</taxon>
    </lineage>
</organism>
<dbReference type="AlphaFoldDB" id="E9HEV5"/>
<dbReference type="HOGENOM" id="CLU_1355863_0_0_1"/>
<evidence type="ECO:0000313" key="2">
    <source>
        <dbReference type="Proteomes" id="UP000000305"/>
    </source>
</evidence>
<dbReference type="InParanoid" id="E9HEV5"/>
<evidence type="ECO:0000313" key="1">
    <source>
        <dbReference type="EMBL" id="EFX69736.1"/>
    </source>
</evidence>
<keyword evidence="2" id="KW-1185">Reference proteome</keyword>
<accession>E9HEV5</accession>
<gene>
    <name evidence="1" type="ORF">DAPPUDRAFT_113379</name>
</gene>